<keyword evidence="1" id="KW-0472">Membrane</keyword>
<proteinExistence type="predicted"/>
<name>A0A9J6R930_9BACI</name>
<reference evidence="2" key="1">
    <citation type="submission" date="2022-11" db="EMBL/GenBank/DDBJ databases">
        <title>WGS of Natronobacillus azotifigens 24KS-1, an anaerobic diazotrophic haloalkaliphile from soda-rich habitats.</title>
        <authorList>
            <person name="Sorokin D.Y."/>
            <person name="Merkel A.Y."/>
        </authorList>
    </citation>
    <scope>NUCLEOTIDE SEQUENCE</scope>
    <source>
        <strain evidence="2">24KS-1</strain>
    </source>
</reference>
<comment type="caution">
    <text evidence="2">The sequence shown here is derived from an EMBL/GenBank/DDBJ whole genome shotgun (WGS) entry which is preliminary data.</text>
</comment>
<sequence length="87" mass="9867">MVAGWYGQLVAYTVLNGLKRMASLSVLDILTTPPEPQNKISFLTFSLIILGVIALTLTYVGFRKYQAEQKKERLEQKKTNDKMNSNE</sequence>
<gene>
    <name evidence="2" type="ORF">OWO01_01420</name>
</gene>
<dbReference type="RefSeq" id="WP_268778638.1">
    <property type="nucleotide sequence ID" value="NZ_JAPRAT010000002.1"/>
</dbReference>
<evidence type="ECO:0000313" key="2">
    <source>
        <dbReference type="EMBL" id="MCZ0701870.1"/>
    </source>
</evidence>
<evidence type="ECO:0000313" key="3">
    <source>
        <dbReference type="Proteomes" id="UP001084197"/>
    </source>
</evidence>
<keyword evidence="1" id="KW-0812">Transmembrane</keyword>
<evidence type="ECO:0000256" key="1">
    <source>
        <dbReference type="SAM" id="Phobius"/>
    </source>
</evidence>
<dbReference type="EMBL" id="JAPRAT010000002">
    <property type="protein sequence ID" value="MCZ0701870.1"/>
    <property type="molecule type" value="Genomic_DNA"/>
</dbReference>
<feature type="transmembrane region" description="Helical" evidence="1">
    <location>
        <begin position="40"/>
        <end position="62"/>
    </location>
</feature>
<dbReference type="InterPro" id="IPR014231">
    <property type="entry name" value="Spore_YpjB"/>
</dbReference>
<dbReference type="Proteomes" id="UP001084197">
    <property type="component" value="Unassembled WGS sequence"/>
</dbReference>
<keyword evidence="1" id="KW-1133">Transmembrane helix</keyword>
<accession>A0A9J6R930</accession>
<protein>
    <submittedName>
        <fullName evidence="2">Sporulation protein YpjB</fullName>
    </submittedName>
</protein>
<dbReference type="AlphaFoldDB" id="A0A9J6R930"/>
<organism evidence="2 3">
    <name type="scientific">Natronobacillus azotifigens</name>
    <dbReference type="NCBI Taxonomy" id="472978"/>
    <lineage>
        <taxon>Bacteria</taxon>
        <taxon>Bacillati</taxon>
        <taxon>Bacillota</taxon>
        <taxon>Bacilli</taxon>
        <taxon>Bacillales</taxon>
        <taxon>Bacillaceae</taxon>
        <taxon>Natronobacillus</taxon>
    </lineage>
</organism>
<dbReference type="Pfam" id="PF09577">
    <property type="entry name" value="Spore_YpjB"/>
    <property type="match status" value="1"/>
</dbReference>
<keyword evidence="3" id="KW-1185">Reference proteome</keyword>